<organism evidence="10">
    <name type="scientific">Wollemia nobilis</name>
    <dbReference type="NCBI Taxonomy" id="56998"/>
    <lineage>
        <taxon>Eukaryota</taxon>
        <taxon>Viridiplantae</taxon>
        <taxon>Streptophyta</taxon>
        <taxon>Embryophyta</taxon>
        <taxon>Tracheophyta</taxon>
        <taxon>Spermatophyta</taxon>
        <taxon>Pinopsida</taxon>
        <taxon>Pinidae</taxon>
        <taxon>Conifers II</taxon>
        <taxon>Araucariales</taxon>
        <taxon>Araucariaceae</taxon>
        <taxon>Wollemia</taxon>
    </lineage>
</organism>
<evidence type="ECO:0000256" key="7">
    <source>
        <dbReference type="ARBA" id="ARBA00047899"/>
    </source>
</evidence>
<reference evidence="10" key="1">
    <citation type="submission" date="2015-02" db="EMBL/GenBank/DDBJ databases">
        <title>A transcriptome of Wollemia nobilis - a relic of Gondwana.</title>
        <authorList>
            <person name="Chia J.Y."/>
            <person name="Leong Y.S."/>
            <person name="Abdul Karim S."/>
            <person name="Wan Azmi N."/>
            <person name="Hercus R."/>
            <person name="Croft L."/>
        </authorList>
    </citation>
    <scope>NUCLEOTIDE SEQUENCE</scope>
    <source>
        <strain evidence="10">MaeBrown</strain>
        <tissue evidence="10">Leaf</tissue>
    </source>
</reference>
<dbReference type="AlphaFoldDB" id="A0A0C9S714"/>
<dbReference type="Gene3D" id="1.10.510.10">
    <property type="entry name" value="Transferase(Phosphotransferase) domain 1"/>
    <property type="match status" value="1"/>
</dbReference>
<comment type="catalytic activity">
    <reaction evidence="8">
        <text>L-seryl-[protein] + ATP = O-phospho-L-seryl-[protein] + ADP + H(+)</text>
        <dbReference type="Rhea" id="RHEA:17989"/>
        <dbReference type="Rhea" id="RHEA-COMP:9863"/>
        <dbReference type="Rhea" id="RHEA-COMP:11604"/>
        <dbReference type="ChEBI" id="CHEBI:15378"/>
        <dbReference type="ChEBI" id="CHEBI:29999"/>
        <dbReference type="ChEBI" id="CHEBI:30616"/>
        <dbReference type="ChEBI" id="CHEBI:83421"/>
        <dbReference type="ChEBI" id="CHEBI:456216"/>
        <dbReference type="EC" id="2.7.11.1"/>
    </reaction>
</comment>
<dbReference type="Pfam" id="PF00069">
    <property type="entry name" value="Pkinase"/>
    <property type="match status" value="1"/>
</dbReference>
<dbReference type="GO" id="GO:0005524">
    <property type="term" value="F:ATP binding"/>
    <property type="evidence" value="ECO:0007669"/>
    <property type="project" value="UniProtKB-KW"/>
</dbReference>
<proteinExistence type="predicted"/>
<dbReference type="FunFam" id="3.30.200.20:FF:000075">
    <property type="entry name" value="Probable serine/threonine-protein kinase WNK1"/>
    <property type="match status" value="1"/>
</dbReference>
<dbReference type="CDD" id="cd13983">
    <property type="entry name" value="STKc_WNK"/>
    <property type="match status" value="1"/>
</dbReference>
<evidence type="ECO:0000256" key="4">
    <source>
        <dbReference type="ARBA" id="ARBA00022741"/>
    </source>
</evidence>
<sequence length="289" mass="32565">MPGVEFDSGDKDTEPFVEVDPSGRYGRYDEVLGRGAMKTVYRAFDEEDGIEVAWNQVCLKNLDDDAIQRLFSEVRFLKSLDNGNIITLYHAWVNRRMGHVNFITEVCTSGTLRQYRQKHRHVSMKAVKSWARQILEGLHYLHSNDPCIIHRDLNCSNIFVNGNTGTLKIGDLGLAGTLGSDRAAHTVIGTPEFMAPELYLEDYNELVDVYSFGMCMLEMSTFEIPYSECHSIAQIYKKVTGGVRPAALQKVGDPEVRQFIEKCLADVSMRPSAAELLKDPFLCEVQRGA</sequence>
<dbReference type="PROSITE" id="PS50011">
    <property type="entry name" value="PROTEIN_KINASE_DOM"/>
    <property type="match status" value="1"/>
</dbReference>
<evidence type="ECO:0000256" key="6">
    <source>
        <dbReference type="ARBA" id="ARBA00022840"/>
    </source>
</evidence>
<dbReference type="GO" id="GO:0004674">
    <property type="term" value="F:protein serine/threonine kinase activity"/>
    <property type="evidence" value="ECO:0007669"/>
    <property type="project" value="UniProtKB-KW"/>
</dbReference>
<dbReference type="FunFam" id="1.10.510.10:FF:000046">
    <property type="entry name" value="probable serine/threonine-protein kinase WNK9"/>
    <property type="match status" value="1"/>
</dbReference>
<dbReference type="EC" id="2.7.11.1" evidence="1"/>
<dbReference type="InterPro" id="IPR000719">
    <property type="entry name" value="Prot_kinase_dom"/>
</dbReference>
<accession>A0A0C9S714</accession>
<evidence type="ECO:0000256" key="5">
    <source>
        <dbReference type="ARBA" id="ARBA00022777"/>
    </source>
</evidence>
<dbReference type="SUPFAM" id="SSF56112">
    <property type="entry name" value="Protein kinase-like (PK-like)"/>
    <property type="match status" value="1"/>
</dbReference>
<evidence type="ECO:0000259" key="9">
    <source>
        <dbReference type="PROSITE" id="PS50011"/>
    </source>
</evidence>
<dbReference type="InterPro" id="IPR011009">
    <property type="entry name" value="Kinase-like_dom_sf"/>
</dbReference>
<dbReference type="EMBL" id="GCHU01009925">
    <property type="protein sequence ID" value="JAG88082.1"/>
    <property type="molecule type" value="Transcribed_RNA"/>
</dbReference>
<name>A0A0C9S714_9CONI</name>
<keyword evidence="4" id="KW-0547">Nucleotide-binding</keyword>
<keyword evidence="6" id="KW-0067">ATP-binding</keyword>
<keyword evidence="2" id="KW-0723">Serine/threonine-protein kinase</keyword>
<feature type="domain" description="Protein kinase" evidence="9">
    <location>
        <begin position="26"/>
        <end position="282"/>
    </location>
</feature>
<evidence type="ECO:0000256" key="8">
    <source>
        <dbReference type="ARBA" id="ARBA00048679"/>
    </source>
</evidence>
<dbReference type="PANTHER" id="PTHR13902">
    <property type="entry name" value="SERINE/THREONINE-PROTEIN KINASE WNK WITH NO LYSINE -RELATED"/>
    <property type="match status" value="1"/>
</dbReference>
<evidence type="ECO:0000313" key="10">
    <source>
        <dbReference type="EMBL" id="JAG88082.1"/>
    </source>
</evidence>
<dbReference type="Gene3D" id="3.30.200.20">
    <property type="entry name" value="Phosphorylase Kinase, domain 1"/>
    <property type="match status" value="1"/>
</dbReference>
<keyword evidence="5" id="KW-0418">Kinase</keyword>
<evidence type="ECO:0000256" key="3">
    <source>
        <dbReference type="ARBA" id="ARBA00022679"/>
    </source>
</evidence>
<protein>
    <recommendedName>
        <fullName evidence="1">non-specific serine/threonine protein kinase</fullName>
        <ecNumber evidence="1">2.7.11.1</ecNumber>
    </recommendedName>
</protein>
<dbReference type="InterPro" id="IPR050588">
    <property type="entry name" value="WNK_Ser-Thr_kinase"/>
</dbReference>
<evidence type="ECO:0000256" key="2">
    <source>
        <dbReference type="ARBA" id="ARBA00022527"/>
    </source>
</evidence>
<dbReference type="EMBL" id="GCHU01009924">
    <property type="protein sequence ID" value="JAG88083.1"/>
    <property type="molecule type" value="Transcribed_RNA"/>
</dbReference>
<evidence type="ECO:0000256" key="1">
    <source>
        <dbReference type="ARBA" id="ARBA00012513"/>
    </source>
</evidence>
<comment type="catalytic activity">
    <reaction evidence="7">
        <text>L-threonyl-[protein] + ATP = O-phospho-L-threonyl-[protein] + ADP + H(+)</text>
        <dbReference type="Rhea" id="RHEA:46608"/>
        <dbReference type="Rhea" id="RHEA-COMP:11060"/>
        <dbReference type="Rhea" id="RHEA-COMP:11605"/>
        <dbReference type="ChEBI" id="CHEBI:15378"/>
        <dbReference type="ChEBI" id="CHEBI:30013"/>
        <dbReference type="ChEBI" id="CHEBI:30616"/>
        <dbReference type="ChEBI" id="CHEBI:61977"/>
        <dbReference type="ChEBI" id="CHEBI:456216"/>
        <dbReference type="EC" id="2.7.11.1"/>
    </reaction>
</comment>
<keyword evidence="3" id="KW-0808">Transferase</keyword>